<dbReference type="Gene3D" id="3.30.559.30">
    <property type="entry name" value="Nonribosomal peptide synthetase, condensation domain"/>
    <property type="match status" value="4"/>
</dbReference>
<feature type="region of interest" description="Disordered" evidence="6">
    <location>
        <begin position="2388"/>
        <end position="2410"/>
    </location>
</feature>
<reference evidence="8 9" key="1">
    <citation type="submission" date="2024-03" db="EMBL/GenBank/DDBJ databases">
        <title>Natural products discovery in diverse microorganisms through a two-stage MS feature dereplication strategy.</title>
        <authorList>
            <person name="Zhang R."/>
        </authorList>
    </citation>
    <scope>NUCLEOTIDE SEQUENCE [LARGE SCALE GENOMIC DNA]</scope>
    <source>
        <strain evidence="8 9">18930</strain>
    </source>
</reference>
<keyword evidence="3" id="KW-0597">Phosphoprotein</keyword>
<dbReference type="InterPro" id="IPR036736">
    <property type="entry name" value="ACP-like_sf"/>
</dbReference>
<dbReference type="PROSITE" id="PS00455">
    <property type="entry name" value="AMP_BINDING"/>
    <property type="match status" value="3"/>
</dbReference>
<dbReference type="InterPro" id="IPR000873">
    <property type="entry name" value="AMP-dep_synth/lig_dom"/>
</dbReference>
<evidence type="ECO:0000313" key="9">
    <source>
        <dbReference type="Proteomes" id="UP001432000"/>
    </source>
</evidence>
<dbReference type="RefSeq" id="WP_338889626.1">
    <property type="nucleotide sequence ID" value="NZ_CP147846.1"/>
</dbReference>
<dbReference type="NCBIfam" id="NF003417">
    <property type="entry name" value="PRK04813.1"/>
    <property type="match status" value="3"/>
</dbReference>
<dbReference type="SUPFAM" id="SSF47336">
    <property type="entry name" value="ACP-like"/>
    <property type="match status" value="3"/>
</dbReference>
<dbReference type="InterPro" id="IPR023213">
    <property type="entry name" value="CAT-like_dom_sf"/>
</dbReference>
<dbReference type="Gene3D" id="3.40.50.980">
    <property type="match status" value="6"/>
</dbReference>
<dbReference type="SUPFAM" id="SSF56801">
    <property type="entry name" value="Acetyl-CoA synthetase-like"/>
    <property type="match status" value="3"/>
</dbReference>
<evidence type="ECO:0000259" key="7">
    <source>
        <dbReference type="PROSITE" id="PS50075"/>
    </source>
</evidence>
<protein>
    <submittedName>
        <fullName evidence="8">Amino acid adenylation domain-containing protein</fullName>
    </submittedName>
</protein>
<dbReference type="PROSITE" id="PS00012">
    <property type="entry name" value="PHOSPHOPANTETHEINE"/>
    <property type="match status" value="2"/>
</dbReference>
<dbReference type="Pfam" id="PF00975">
    <property type="entry name" value="Thioesterase"/>
    <property type="match status" value="1"/>
</dbReference>
<dbReference type="InterPro" id="IPR045851">
    <property type="entry name" value="AMP-bd_C_sf"/>
</dbReference>
<keyword evidence="4" id="KW-0677">Repeat</keyword>
<dbReference type="Gene3D" id="3.40.50.1820">
    <property type="entry name" value="alpha/beta hydrolase"/>
    <property type="match status" value="1"/>
</dbReference>
<dbReference type="Proteomes" id="UP001432000">
    <property type="component" value="Chromosome"/>
</dbReference>
<dbReference type="NCBIfam" id="TIGR01733">
    <property type="entry name" value="AA-adenyl-dom"/>
    <property type="match status" value="3"/>
</dbReference>
<dbReference type="Pfam" id="PF00550">
    <property type="entry name" value="PP-binding"/>
    <property type="match status" value="3"/>
</dbReference>
<proteinExistence type="predicted"/>
<comment type="cofactor">
    <cofactor evidence="1">
        <name>pantetheine 4'-phosphate</name>
        <dbReference type="ChEBI" id="CHEBI:47942"/>
    </cofactor>
</comment>
<evidence type="ECO:0000256" key="5">
    <source>
        <dbReference type="ARBA" id="ARBA00023194"/>
    </source>
</evidence>
<dbReference type="Gene3D" id="3.30.559.10">
    <property type="entry name" value="Chloramphenicol acetyltransferase-like domain"/>
    <property type="match status" value="4"/>
</dbReference>
<dbReference type="Pfam" id="PF00501">
    <property type="entry name" value="AMP-binding"/>
    <property type="match status" value="3"/>
</dbReference>
<dbReference type="Gene3D" id="2.30.38.10">
    <property type="entry name" value="Luciferase, Domain 3"/>
    <property type="match status" value="3"/>
</dbReference>
<name>A0ABZ2PIQ2_9NOCA</name>
<evidence type="ECO:0000256" key="6">
    <source>
        <dbReference type="SAM" id="MobiDB-lite"/>
    </source>
</evidence>
<dbReference type="NCBIfam" id="TIGR01720">
    <property type="entry name" value="NRPS-para261"/>
    <property type="match status" value="1"/>
</dbReference>
<organism evidence="8 9">
    <name type="scientific">Rhodococcus sovatensis</name>
    <dbReference type="NCBI Taxonomy" id="1805840"/>
    <lineage>
        <taxon>Bacteria</taxon>
        <taxon>Bacillati</taxon>
        <taxon>Actinomycetota</taxon>
        <taxon>Actinomycetes</taxon>
        <taxon>Mycobacteriales</taxon>
        <taxon>Nocardiaceae</taxon>
        <taxon>Rhodococcus</taxon>
    </lineage>
</organism>
<dbReference type="InterPro" id="IPR029058">
    <property type="entry name" value="AB_hydrolase_fold"/>
</dbReference>
<dbReference type="SUPFAM" id="SSF52777">
    <property type="entry name" value="CoA-dependent acyltransferases"/>
    <property type="match status" value="8"/>
</dbReference>
<dbReference type="InterPro" id="IPR006162">
    <property type="entry name" value="Ppantetheine_attach_site"/>
</dbReference>
<evidence type="ECO:0000256" key="3">
    <source>
        <dbReference type="ARBA" id="ARBA00022553"/>
    </source>
</evidence>
<dbReference type="InterPro" id="IPR010060">
    <property type="entry name" value="NRPS_synth"/>
</dbReference>
<dbReference type="InterPro" id="IPR020806">
    <property type="entry name" value="PKS_PP-bd"/>
</dbReference>
<dbReference type="InterPro" id="IPR010071">
    <property type="entry name" value="AA_adenyl_dom"/>
</dbReference>
<dbReference type="CDD" id="cd05930">
    <property type="entry name" value="A_NRPS"/>
    <property type="match status" value="1"/>
</dbReference>
<dbReference type="PANTHER" id="PTHR45527">
    <property type="entry name" value="NONRIBOSOMAL PEPTIDE SYNTHETASE"/>
    <property type="match status" value="1"/>
</dbReference>
<dbReference type="PANTHER" id="PTHR45527:SF1">
    <property type="entry name" value="FATTY ACID SYNTHASE"/>
    <property type="match status" value="1"/>
</dbReference>
<dbReference type="InterPro" id="IPR001031">
    <property type="entry name" value="Thioesterase"/>
</dbReference>
<sequence>MTASVDIADLHERWNDHTSPKVTATVPELFAAAARATPDAVALVDGDRRLTYRDVSEKIAQLSHRLLRSGLDTEGVVGICLPRSAEMVVAALAIMTAGGAFVPVDPQWPAARRDRVIEDSAAKIAVVAAEDQPSLPIESIVVNLDDWQYGDFPSVAPQLELDGSQLAYVIFTSGSTGTPKGAMIRHDAICERLTWQRDHVLMFGNDDASLFKAPLAFDISVNEILLPLVSGGRVVVAATGSEKDPEYLLDLIAKEQVTYLYLVSSMLDALLVLDLERSASGASALTGVRHVWCGGEVLTPDLFSRFRDQLTTTLYHGYGPAEATIGVSHVIYRERAERIATSIGRPNPHTQLYVLDEDLEPTPVGTGGELYAAGFLLGRGYVGSGHLTAGSFVANPFDADGSRMYRTGDLARWTEDGTLEFLGRADNQVKIRGQRLELQEVEVAISAHPGVRRAAVLALDHPAGGKFLAAYVTATGESPANFVEVLREQAVGTLPDYMVPSTFTVLDAFPVTVNGKLDRRALPAPDLGAGAGLGGRLPVTASEQTLARVFSEVLHLGDDVVLSVDDNFFRLGGHSLLASGVVSRVNAAMNVSLSLREVFDNPTIAELARVVGDASRVTRPVVRVGHVERPEKLPMSYGQQSLWLAEQVADRTIYRTVEALQFRDRADVDALRDSIRRLVDRHEVLRTTFVFDEESSRPIQVVHEAQQGLLRQEKIERSKVDARIGELLVAPLELATDFGMQFTLLRHEDGDVLVAHAHHMVTDENSVEPLIRDLTAFYTGNHVEPLTVQYADFAVWHREVLGDRDDVGSRHQVELEYWRDLLVGLPVETPLPLDHARGDTDERTIRSAEAVLSKGDTDTVDDLLVEQRATPLHAVITALSLALWNEGAGPRVPVGTPVTLRDEPELADLVGYFVNSVVVRVDIDAALGFGDTLSGVRDRLLGAVEHKLVPFESVVESVNPTRIPGLSPIFQVMAAFRDNREAAANPDASLVPLLPSHDGVDDSIPALYDLVYSLDRRPDGTLRIGLDATRELFVEETTSRLLETARYFLVLGARHPGLPVRQLAQLVRAALHGTAQRPAAVSYSTRILLPDFDVRDDSMWLAATSHLALAAPHLASLRLGVRDDGSGELSADVVNPELLDTAREVVAALVAAYRAGTAMEIVAVPTDRDSRSDEDWTAVLDDPFWEDWVDELADCDGAEPARGPVESARQLSAITVRETPAVADAGVVRAAIVAAVVRALESSDLVDGDLVLEVAAPLNTDTVVGLPVVVDDLQIAADLTGASIAARLEPIRERAADYAGLAGHARFGSFFDDLPTPHARVSVFTTDADSTAAGPATTPIAVRVLVGRPGTDSGTRSVRVEVDADAAVVLPADEIAAAIVDEIADAVIVAAPSVQPAPQAPAGSPLSVRRADRLTLSAADEESVRARYGAAAELLPLSPLQQGLLYHMVRARESGGHNSYMSQVTQGVVGALDPDRLVAAVRTVLCRYPNLRSAFLPSGEAQVIPAVADAPIRLIRLAQWRELGVGTTEFLAEECGVPFDFETPPLIRFTLIEHGVDEWKLAMTFEHILLDGWSTSAVLDEIFDTYRDPEYPARVRPASFRSYLDWLADQDVDAAYDAWSSYLAELAGPTLVWPAGLGVGEGRDGSGELHHDLDSAAAAAVHAAARTSGVTVGTVLQAAWGVTLGQLVGSNDVVFGNTVSGRPPELADSDRIIGLLFNTVPLRVSFSPFDSVRGLLTRVQHEQLQVIDHPYASLTKIQAAADMSTMFDTLFVVQNLPPEAAAVEGDLELVATDVDDETHYPVTFAIDPSEVDGKPFLHVRLVYRHDAYTEAAAQELLERFLQVLIALAADLDGPVGQLSALLADEAVPHTGTAADLVREVPAVTVADLLDEQVRLSGAETALVAGDRVLRFTQFAAEVNRYARLLLDAGVRSEHRVALLLPRDERMVIAMFAVFAVGAAYVPIDSALPDDRIGYMLGLARPTVTLVTGRDANRIGETRGVDLDDLATRERIAAFDSGPITNADRGGRIELDHLAYIIFTSGSTGRPKGVAVGYRGLTNMYVNHVEKIFDRVVAHQAGRRMRIAHTTSFSFDASWEQLFWLLNGHEVHVIDDELRRDPHGLLTHYDHTRVDGFDVTPSYGQVLVDEGLLERDRPAGRSVSSEAPGVVFVSLGGEAVPERLWQQLRDAPGVESYNLYGPTEYTINALGADLADSATPSVGTPIFNTRAYIIDENLQPTLPGVAGELYLAGAGIARGYWGQAALTSDRFVACPWEPGERMYRTGDLARWNSSANIDYLGRADEQVKIRGYRIEPDEVRAVLETHPDVVSAAVIAADHPGGGKMLAAYYTATDDVSTFLRTHAEERLPEYMVPSSYIRVDFFPLTPNGKLDRRALPAPELTPTGGSGRAAETDTERTLTEIFRDVLRLSADAAFSVDDDFFRLGGDSILSIQVVSRARRAGVTIKASEVFTARKVSALARLADARAAEESGDASPEVLSSGLWPIAVPMVDSPTFGTFVQSAVFVTPAGADEKLVSRVLSRVVDHHAALRGRLVRERDWRFEIASQSSTAGRLRSESTSYMWSDPQWVARAGELVAEFGQSMNLQDGVLWQARWVTSDAEPTGRLVLGIHHLVVDGVSWRIIGDDLTHAWELETGVATDPLPAVGTSLAAWSSALAARARDADLLAQADYWSASEIEEPLLGSRELDPAIDTTDTTAVAAVRVPPALTSALLTDVPHVLSAEINDVLLGGLAIAVGAWRSRRGTTDRRVLIGLEGHGREENIVPGADLSHTVGWFTSFFPVVLDTADVDPVRAVLDPQSAAEAVLRIKEQLAAVPDRGIGFGMLWQLNPEVGKRLGSGRGPQIGFNYLGQFAGGDAADENAAWDLAPELPGIDAYETAGQSIDSAADINIAAVPEGDGWMLSGDIAYASGVLSADEVAELVELWVQALGALVEYARSAVPVRRSPSDVLAPGVTQADLERWESIYGELADVHPLTPLQHGLVLESMLGSSDGGVDVYAAQTVYHLDGAGEPERFRVALDQLLERFPNMKIAIAHTARGESVAVVPAAVDLPVTVIDVADEFAVGEVSERDRATRFDFSRAPLMRATVVRYPTGHAFILTIHHALVDGWSMVRLLETMWEAYGRPTDVVEPDLSFAKFLSWMTARDAQASLQRWAEVLAPVTEPTVVAPGAAASVAGLPEDIVVTLDAETSAALADVARSAGATMSSLLQTVWAVFLNTITGQSTVVFGAVVSGRPPEVDAVEDAVGSFINTVPVVVQLEGNASLAETVRRVQDQNSALIEHHQVSLAELQRLSGHHPLFDTLMVYQNYPSDSETLELVRDNAGIKILGESGREATHYPLTFAAQAGAETWVRLSYRPDLFDAEVAARFTTVLKRIVDVFATVPGRSIASLDVVPSRDVAAVAAWSAGPVVSVVDSTLDALIVNRVTVAPDALAVIDDTGTEWTYTEFDARINALAHVLIEHGVHVGDRVAVQLPRSVDLVTALLAVIRAGAAYVPIDPDYPTERITHILEDATPAMIITHDFLADPAVTARLNRGESAAPVLARTLTPADTAYVIFTSGTTGRPKGVAISHRAIVNRLAWMATDYQIGAGDRILQKTPSVFDVSVWEFFLPAVVGATLVVAKDGGHKDPDYLTDIIDRRQVTVLHFVPAMLAAFVTASPDPDRLASVRRVFFSGEALPAGTAADADRLFTGADLHNLYGPTEAAVDVTAEPVHADALDTVVTVPIGVPVANTHVRVLDTWLRPVPAGITGELYLGGIQLADGYLARPDLTATRFIATTAGERLYRTGDLVRWTTTGHLEYLGRSDDQVKIRGFRIELDDIRTVLEHHPAVSTAVVTAVDHPNGTGKYLAAYHTRPDTPDATDVTGEELRAFMTDRVPDYMVPTVFIPITDIPTTPNGKLDRRALPTPDLTTTRTGGREPTTDVEKAIGRLFREVLGLADDTVLAADDHFFRLGGHSLLAVRLVARANEEVSTSLLLNDVFQNPTVASLAVAAQVRADSTVTSTDVCDAILVPLSPSSSGRYLFCAHTMYGGDAAAYDVLAEYVPDGLGVVGLQDPAHGGVDIEFDTLAELAVVYADAVQRVQSTGPYDLLGWSYGGHIMFAVAQELRSRGEEIHSLTIIDTYPTSARETPAPDVSLVDDRHAQLEYLESRREDLFAILGDEGSRALFANQTLVKAFAVSGSRCEQLMAQPTRGRLDCASLVVVARETIDSLEAQGLTAGLDAWRTHLPRTVITQADGEDHTSVILTARGRAHWGAQLTRLLEQSDEGVEQQ</sequence>
<feature type="domain" description="Carrier" evidence="7">
    <location>
        <begin position="2405"/>
        <end position="2482"/>
    </location>
</feature>
<evidence type="ECO:0000256" key="4">
    <source>
        <dbReference type="ARBA" id="ARBA00022737"/>
    </source>
</evidence>
<dbReference type="Pfam" id="PF13193">
    <property type="entry name" value="AMP-binding_C"/>
    <property type="match status" value="3"/>
</dbReference>
<dbReference type="SMART" id="SM00823">
    <property type="entry name" value="PKS_PP"/>
    <property type="match status" value="3"/>
</dbReference>
<evidence type="ECO:0000256" key="2">
    <source>
        <dbReference type="ARBA" id="ARBA00022450"/>
    </source>
</evidence>
<dbReference type="InterPro" id="IPR009081">
    <property type="entry name" value="PP-bd_ACP"/>
</dbReference>
<dbReference type="PROSITE" id="PS50075">
    <property type="entry name" value="CARRIER"/>
    <property type="match status" value="3"/>
</dbReference>
<dbReference type="EMBL" id="CP147846">
    <property type="protein sequence ID" value="WXG69046.1"/>
    <property type="molecule type" value="Genomic_DNA"/>
</dbReference>
<dbReference type="CDD" id="cd17646">
    <property type="entry name" value="A_NRPS_AB3403-like"/>
    <property type="match status" value="2"/>
</dbReference>
<dbReference type="InterPro" id="IPR001242">
    <property type="entry name" value="Condensation_dom"/>
</dbReference>
<feature type="domain" description="Carrier" evidence="7">
    <location>
        <begin position="540"/>
        <end position="615"/>
    </location>
</feature>
<feature type="domain" description="Carrier" evidence="7">
    <location>
        <begin position="3934"/>
        <end position="4012"/>
    </location>
</feature>
<feature type="region of interest" description="Disordered" evidence="6">
    <location>
        <begin position="3912"/>
        <end position="3936"/>
    </location>
</feature>
<dbReference type="SUPFAM" id="SSF53474">
    <property type="entry name" value="alpha/beta-Hydrolases"/>
    <property type="match status" value="1"/>
</dbReference>
<accession>A0ABZ2PIQ2</accession>
<dbReference type="InterPro" id="IPR025110">
    <property type="entry name" value="AMP-bd_C"/>
</dbReference>
<keyword evidence="9" id="KW-1185">Reference proteome</keyword>
<evidence type="ECO:0000256" key="1">
    <source>
        <dbReference type="ARBA" id="ARBA00001957"/>
    </source>
</evidence>
<gene>
    <name evidence="8" type="ORF">WDS16_00260</name>
</gene>
<evidence type="ECO:0000313" key="8">
    <source>
        <dbReference type="EMBL" id="WXG69046.1"/>
    </source>
</evidence>
<dbReference type="Gene3D" id="3.30.300.30">
    <property type="match status" value="3"/>
</dbReference>
<keyword evidence="2" id="KW-0596">Phosphopantetheine</keyword>
<dbReference type="InterPro" id="IPR020845">
    <property type="entry name" value="AMP-binding_CS"/>
</dbReference>
<dbReference type="Pfam" id="PF00668">
    <property type="entry name" value="Condensation"/>
    <property type="match status" value="4"/>
</dbReference>
<dbReference type="Gene3D" id="1.10.1200.10">
    <property type="entry name" value="ACP-like"/>
    <property type="match status" value="2"/>
</dbReference>
<keyword evidence="5" id="KW-0045">Antibiotic biosynthesis</keyword>